<name>A0A7V5UFC5_CALAY</name>
<dbReference type="EMBL" id="DROD01000537">
    <property type="protein sequence ID" value="HHJ53205.1"/>
    <property type="molecule type" value="Genomic_DNA"/>
</dbReference>
<sequence length="360" mass="40803">MKAQNALTLQLEVFNADQLQMLFLSDLDLAQAGSAADLFKLTIIKNTPEEYPAAQMNIRVTKDNTLLLEAQSESFRIPADPPGTTYETDNRELINNNFFLHPGDPTTNIRIKESRLSDDVEEIQKEVLSSGKVPIGVYRLIVDIVNLQTSSPIVHEEIPFLQATNPSFVRLISPGVPFGSPAPSSVYTEYPVFQWNGNGDEYKVFVFEKKSMIQSMDDILNQLPNWESEPISEQSVIYPQSGDVIPLEYGKTYYWMVQMQVHTSAGILKVNSEIWEFKLKNPAESGVAHQEISKMEVIKFLKDVLGSQVDGLEKSLEGYRTAVIRYNGREIEIQDLYRLLQEYQNRKVEVFDLILPSASE</sequence>
<comment type="caution">
    <text evidence="1">The sequence shown here is derived from an EMBL/GenBank/DDBJ whole genome shotgun (WGS) entry which is preliminary data.</text>
</comment>
<evidence type="ECO:0000313" key="1">
    <source>
        <dbReference type="EMBL" id="HHJ53205.1"/>
    </source>
</evidence>
<dbReference type="Proteomes" id="UP000886124">
    <property type="component" value="Unassembled WGS sequence"/>
</dbReference>
<dbReference type="AlphaFoldDB" id="A0A7V5UFC5"/>
<accession>A0A7V5UFC5</accession>
<protein>
    <submittedName>
        <fullName evidence="1">Uncharacterized protein</fullName>
    </submittedName>
</protein>
<reference evidence="1" key="1">
    <citation type="journal article" date="2020" name="mSystems">
        <title>Genome- and Community-Level Interaction Insights into Carbon Utilization and Element Cycling Functions of Hydrothermarchaeota in Hydrothermal Sediment.</title>
        <authorList>
            <person name="Zhou Z."/>
            <person name="Liu Y."/>
            <person name="Xu W."/>
            <person name="Pan J."/>
            <person name="Luo Z.H."/>
            <person name="Li M."/>
        </authorList>
    </citation>
    <scope>NUCLEOTIDE SEQUENCE [LARGE SCALE GENOMIC DNA]</scope>
    <source>
        <strain evidence="1">HyVt-527</strain>
    </source>
</reference>
<organism evidence="1">
    <name type="scientific">Caldithrix abyssi</name>
    <dbReference type="NCBI Taxonomy" id="187145"/>
    <lineage>
        <taxon>Bacteria</taxon>
        <taxon>Pseudomonadati</taxon>
        <taxon>Calditrichota</taxon>
        <taxon>Calditrichia</taxon>
        <taxon>Calditrichales</taxon>
        <taxon>Calditrichaceae</taxon>
        <taxon>Caldithrix</taxon>
    </lineage>
</organism>
<gene>
    <name evidence="1" type="ORF">ENJ89_08440</name>
</gene>
<proteinExistence type="predicted"/>